<dbReference type="PANTHER" id="PTHR36503:SF3">
    <property type="entry name" value="BLR0126 PROTEIN"/>
    <property type="match status" value="1"/>
</dbReference>
<dbReference type="Pfam" id="PF00903">
    <property type="entry name" value="Glyoxalase"/>
    <property type="match status" value="1"/>
</dbReference>
<reference evidence="2 3" key="1">
    <citation type="submission" date="2019-07" db="EMBL/GenBank/DDBJ databases">
        <title>Genomic Encyclopedia of Archaeal and Bacterial Type Strains, Phase II (KMG-II): from individual species to whole genera.</title>
        <authorList>
            <person name="Goeker M."/>
        </authorList>
    </citation>
    <scope>NUCLEOTIDE SEQUENCE [LARGE SCALE GENOMIC DNA]</scope>
    <source>
        <strain evidence="2 3">DSM 46842</strain>
    </source>
</reference>
<dbReference type="InterPro" id="IPR004360">
    <property type="entry name" value="Glyas_Fos-R_dOase_dom"/>
</dbReference>
<dbReference type="AlphaFoldDB" id="A0A5S5CSJ9"/>
<dbReference type="RefSeq" id="WP_166534004.1">
    <property type="nucleotide sequence ID" value="NZ_VNHW01000010.1"/>
</dbReference>
<accession>A0A5S5CSJ9</accession>
<comment type="caution">
    <text evidence="2">The sequence shown here is derived from an EMBL/GenBank/DDBJ whole genome shotgun (WGS) entry which is preliminary data.</text>
</comment>
<proteinExistence type="predicted"/>
<name>A0A5S5CSJ9_9ACTN</name>
<dbReference type="InterPro" id="IPR037523">
    <property type="entry name" value="VOC_core"/>
</dbReference>
<keyword evidence="2" id="KW-0456">Lyase</keyword>
<evidence type="ECO:0000313" key="2">
    <source>
        <dbReference type="EMBL" id="TYP86114.1"/>
    </source>
</evidence>
<dbReference type="EMBL" id="VNHW01000010">
    <property type="protein sequence ID" value="TYP86114.1"/>
    <property type="molecule type" value="Genomic_DNA"/>
</dbReference>
<dbReference type="Proteomes" id="UP000322499">
    <property type="component" value="Unassembled WGS sequence"/>
</dbReference>
<organism evidence="2 3">
    <name type="scientific">Blastococcus xanthinilyticus</name>
    <dbReference type="NCBI Taxonomy" id="1564164"/>
    <lineage>
        <taxon>Bacteria</taxon>
        <taxon>Bacillati</taxon>
        <taxon>Actinomycetota</taxon>
        <taxon>Actinomycetes</taxon>
        <taxon>Geodermatophilales</taxon>
        <taxon>Geodermatophilaceae</taxon>
        <taxon>Blastococcus</taxon>
    </lineage>
</organism>
<dbReference type="InterPro" id="IPR029068">
    <property type="entry name" value="Glyas_Bleomycin-R_OHBP_Dase"/>
</dbReference>
<gene>
    <name evidence="2" type="ORF">BD833_1101</name>
</gene>
<dbReference type="PROSITE" id="PS51819">
    <property type="entry name" value="VOC"/>
    <property type="match status" value="1"/>
</dbReference>
<evidence type="ECO:0000259" key="1">
    <source>
        <dbReference type="PROSITE" id="PS51819"/>
    </source>
</evidence>
<feature type="domain" description="VOC" evidence="1">
    <location>
        <begin position="2"/>
        <end position="115"/>
    </location>
</feature>
<dbReference type="SUPFAM" id="SSF54593">
    <property type="entry name" value="Glyoxalase/Bleomycin resistance protein/Dihydroxybiphenyl dioxygenase"/>
    <property type="match status" value="1"/>
</dbReference>
<evidence type="ECO:0000313" key="3">
    <source>
        <dbReference type="Proteomes" id="UP000322499"/>
    </source>
</evidence>
<sequence>MRVTRIIADLPVADVQAAKGFYTGYLGLGTEEFDLGWVARYTSPDTGATLQLVSRDASAPEVPAISVSTDDVDAAYAEAQQLGYEIVHPLTTEPWGVRRFFVRAPDGTVINVVRHRD</sequence>
<protein>
    <submittedName>
        <fullName evidence="2">Putative enzyme related to lactoylglutathione lyase</fullName>
    </submittedName>
</protein>
<dbReference type="Gene3D" id="3.10.180.10">
    <property type="entry name" value="2,3-Dihydroxybiphenyl 1,2-Dioxygenase, domain 1"/>
    <property type="match status" value="1"/>
</dbReference>
<dbReference type="GO" id="GO:0016829">
    <property type="term" value="F:lyase activity"/>
    <property type="evidence" value="ECO:0007669"/>
    <property type="project" value="UniProtKB-KW"/>
</dbReference>
<dbReference type="PANTHER" id="PTHR36503">
    <property type="entry name" value="BLR2520 PROTEIN"/>
    <property type="match status" value="1"/>
</dbReference>
<keyword evidence="3" id="KW-1185">Reference proteome</keyword>